<dbReference type="InterPro" id="IPR051057">
    <property type="entry name" value="PI-PLC_domain"/>
</dbReference>
<dbReference type="GO" id="GO:0008081">
    <property type="term" value="F:phosphoric diester hydrolase activity"/>
    <property type="evidence" value="ECO:0007669"/>
    <property type="project" value="InterPro"/>
</dbReference>
<protein>
    <recommendedName>
        <fullName evidence="3">1-phosphatidylinositol phosphodiesterase</fullName>
        <ecNumber evidence="2">4.6.1.13</ecNumber>
    </recommendedName>
    <alternativeName>
        <fullName evidence="4">Phosphatidylinositol diacylglycerol-lyase</fullName>
    </alternativeName>
    <alternativeName>
        <fullName evidence="5">Phosphatidylinositol-specific phospholipase C</fullName>
    </alternativeName>
</protein>
<evidence type="ECO:0000313" key="7">
    <source>
        <dbReference type="EMBL" id="MPQ44358.1"/>
    </source>
</evidence>
<dbReference type="Proteomes" id="UP000430345">
    <property type="component" value="Unassembled WGS sequence"/>
</dbReference>
<comment type="caution">
    <text evidence="7">The sequence shown here is derived from an EMBL/GenBank/DDBJ whole genome shotgun (WGS) entry which is preliminary data.</text>
</comment>
<evidence type="ECO:0000259" key="6">
    <source>
        <dbReference type="SMART" id="SM00148"/>
    </source>
</evidence>
<evidence type="ECO:0000313" key="8">
    <source>
        <dbReference type="Proteomes" id="UP000430345"/>
    </source>
</evidence>
<dbReference type="Pfam" id="PF00388">
    <property type="entry name" value="PI-PLC-X"/>
    <property type="match status" value="1"/>
</dbReference>
<sequence>MGNCIDYAYSHDDGICAGEPRWLSKLDQNTRLSQLSLPGTHDTMSLGWGGDIAQTQSKSLDSQLNSGIRFLDIRLAAKPNSSDPLKAHHGIVYLHSSFKKILDIVTKFLAFNYTETVIMRIKQENTKESDATFLNLLRKFTDDPNYSQFIYNFTGNVNPTLNEMKRKIVILQNFGGELKWIPYTSTFTIQDSYDLRNNWDLYKKWNSVKNHLYNANYSASRNVAKGFINYLNGSGGVFPYFVASGHSSPQTNAPLLSTGLTEPAFKNHYPDFPRINRLGVFSTIAFQGTNKLTKAYIDQNKPSYVGIVVADFPQQGLINSIINVNKIIRNFTPR</sequence>
<keyword evidence="8" id="KW-1185">Reference proteome</keyword>
<feature type="domain" description="Phosphatidylinositol-specific phospholipase C X" evidence="6">
    <location>
        <begin position="26"/>
        <end position="173"/>
    </location>
</feature>
<dbReference type="PROSITE" id="PS50007">
    <property type="entry name" value="PIPLC_X_DOMAIN"/>
    <property type="match status" value="1"/>
</dbReference>
<dbReference type="OrthoDB" id="7191982at2"/>
<proteinExistence type="predicted"/>
<organism evidence="7 8">
    <name type="scientific">Clostridium tarantellae</name>
    <dbReference type="NCBI Taxonomy" id="39493"/>
    <lineage>
        <taxon>Bacteria</taxon>
        <taxon>Bacillati</taxon>
        <taxon>Bacillota</taxon>
        <taxon>Clostridia</taxon>
        <taxon>Eubacteriales</taxon>
        <taxon>Clostridiaceae</taxon>
        <taxon>Clostridium</taxon>
    </lineage>
</organism>
<dbReference type="EMBL" id="WHJC01000200">
    <property type="protein sequence ID" value="MPQ44358.1"/>
    <property type="molecule type" value="Genomic_DNA"/>
</dbReference>
<comment type="catalytic activity">
    <reaction evidence="1">
        <text>a 1,2-diacyl-sn-glycero-3-phospho-(1D-myo-inositol) = 1D-myo-inositol 1,2-cyclic phosphate + a 1,2-diacyl-sn-glycerol</text>
        <dbReference type="Rhea" id="RHEA:17093"/>
        <dbReference type="ChEBI" id="CHEBI:17815"/>
        <dbReference type="ChEBI" id="CHEBI:57880"/>
        <dbReference type="ChEBI" id="CHEBI:58484"/>
        <dbReference type="EC" id="4.6.1.13"/>
    </reaction>
</comment>
<dbReference type="InterPro" id="IPR017946">
    <property type="entry name" value="PLC-like_Pdiesterase_TIM-brl"/>
</dbReference>
<gene>
    <name evidence="7" type="ORF">GBZ86_11365</name>
</gene>
<name>A0A6I1MPG3_9CLOT</name>
<dbReference type="SUPFAM" id="SSF51695">
    <property type="entry name" value="PLC-like phosphodiesterases"/>
    <property type="match status" value="1"/>
</dbReference>
<dbReference type="GO" id="GO:0006629">
    <property type="term" value="P:lipid metabolic process"/>
    <property type="evidence" value="ECO:0007669"/>
    <property type="project" value="InterPro"/>
</dbReference>
<reference evidence="7 8" key="1">
    <citation type="submission" date="2019-10" db="EMBL/GenBank/DDBJ databases">
        <title>The Genome Sequence of Clostridium tarantellae Isolated from Fish Brain.</title>
        <authorList>
            <person name="Bano L."/>
            <person name="Kiel M."/>
            <person name="Sales G."/>
            <person name="Doxey A.C."/>
            <person name="Mansfield M.J."/>
            <person name="Schiavone M."/>
            <person name="Rossetto O."/>
            <person name="Pirazzini M."/>
            <person name="Dobrindt U."/>
            <person name="Montecucco C."/>
        </authorList>
    </citation>
    <scope>NUCLEOTIDE SEQUENCE [LARGE SCALE GENOMIC DNA]</scope>
    <source>
        <strain evidence="7 8">DSM 3997</strain>
    </source>
</reference>
<evidence type="ECO:0000256" key="2">
    <source>
        <dbReference type="ARBA" id="ARBA00012581"/>
    </source>
</evidence>
<dbReference type="AlphaFoldDB" id="A0A6I1MPG3"/>
<dbReference type="EC" id="4.6.1.13" evidence="2"/>
<evidence type="ECO:0000256" key="3">
    <source>
        <dbReference type="ARBA" id="ARBA00019758"/>
    </source>
</evidence>
<dbReference type="InterPro" id="IPR000909">
    <property type="entry name" value="PLipase_C_PInositol-sp_X_dom"/>
</dbReference>
<evidence type="ECO:0000256" key="1">
    <source>
        <dbReference type="ARBA" id="ARBA00001316"/>
    </source>
</evidence>
<dbReference type="CDD" id="cd08586">
    <property type="entry name" value="PI-PLCc_BcPLC_like"/>
    <property type="match status" value="1"/>
</dbReference>
<evidence type="ECO:0000256" key="4">
    <source>
        <dbReference type="ARBA" id="ARBA00030474"/>
    </source>
</evidence>
<dbReference type="PANTHER" id="PTHR13593">
    <property type="match status" value="1"/>
</dbReference>
<dbReference type="Gene3D" id="3.20.20.190">
    <property type="entry name" value="Phosphatidylinositol (PI) phosphodiesterase"/>
    <property type="match status" value="1"/>
</dbReference>
<dbReference type="PANTHER" id="PTHR13593:SF113">
    <property type="entry name" value="SI:DKEY-266F7.9"/>
    <property type="match status" value="1"/>
</dbReference>
<dbReference type="SMART" id="SM00148">
    <property type="entry name" value="PLCXc"/>
    <property type="match status" value="1"/>
</dbReference>
<dbReference type="RefSeq" id="WP_152890760.1">
    <property type="nucleotide sequence ID" value="NZ_WHJC01000200.1"/>
</dbReference>
<accession>A0A6I1MPG3</accession>
<dbReference type="GO" id="GO:0004436">
    <property type="term" value="F:phosphatidylinositol diacylglycerol-lyase activity"/>
    <property type="evidence" value="ECO:0007669"/>
    <property type="project" value="UniProtKB-EC"/>
</dbReference>
<evidence type="ECO:0000256" key="5">
    <source>
        <dbReference type="ARBA" id="ARBA00030782"/>
    </source>
</evidence>